<feature type="compositionally biased region" description="Polar residues" evidence="1">
    <location>
        <begin position="177"/>
        <end position="187"/>
    </location>
</feature>
<accession>A0A8J6HT19</accession>
<dbReference type="Pfam" id="PF14529">
    <property type="entry name" value="Exo_endo_phos_2"/>
    <property type="match status" value="1"/>
</dbReference>
<gene>
    <name evidence="3" type="ORF">GEV33_003698</name>
</gene>
<dbReference type="Gene3D" id="3.60.10.10">
    <property type="entry name" value="Endonuclease/exonuclease/phosphatase"/>
    <property type="match status" value="1"/>
</dbReference>
<reference evidence="3" key="2">
    <citation type="submission" date="2021-08" db="EMBL/GenBank/DDBJ databases">
        <authorList>
            <person name="Eriksson T."/>
        </authorList>
    </citation>
    <scope>NUCLEOTIDE SEQUENCE</scope>
    <source>
        <strain evidence="3">Stoneville</strain>
        <tissue evidence="3">Whole head</tissue>
    </source>
</reference>
<dbReference type="EMBL" id="JABDTM020015617">
    <property type="protein sequence ID" value="KAH0819093.1"/>
    <property type="molecule type" value="Genomic_DNA"/>
</dbReference>
<dbReference type="InterPro" id="IPR036691">
    <property type="entry name" value="Endo/exonu/phosph_ase_sf"/>
</dbReference>
<protein>
    <recommendedName>
        <fullName evidence="2">Endonuclease/exonuclease/phosphatase domain-containing protein</fullName>
    </recommendedName>
</protein>
<dbReference type="PANTHER" id="PTHR33273">
    <property type="entry name" value="DOMAIN-CONTAINING PROTEIN, PUTATIVE-RELATED"/>
    <property type="match status" value="1"/>
</dbReference>
<feature type="compositionally biased region" description="Basic and acidic residues" evidence="1">
    <location>
        <begin position="166"/>
        <end position="175"/>
    </location>
</feature>
<evidence type="ECO:0000256" key="1">
    <source>
        <dbReference type="SAM" id="MobiDB-lite"/>
    </source>
</evidence>
<reference evidence="3" key="1">
    <citation type="journal article" date="2020" name="J Insects Food Feed">
        <title>The yellow mealworm (Tenebrio molitor) genome: a resource for the emerging insects as food and feed industry.</title>
        <authorList>
            <person name="Eriksson T."/>
            <person name="Andere A."/>
            <person name="Kelstrup H."/>
            <person name="Emery V."/>
            <person name="Picard C."/>
        </authorList>
    </citation>
    <scope>NUCLEOTIDE SEQUENCE</scope>
    <source>
        <strain evidence="3">Stoneville</strain>
        <tissue evidence="3">Whole head</tissue>
    </source>
</reference>
<comment type="caution">
    <text evidence="3">The sequence shown here is derived from an EMBL/GenBank/DDBJ whole genome shotgun (WGS) entry which is preliminary data.</text>
</comment>
<dbReference type="AlphaFoldDB" id="A0A8J6HT19"/>
<evidence type="ECO:0000259" key="2">
    <source>
        <dbReference type="Pfam" id="PF14529"/>
    </source>
</evidence>
<proteinExistence type="predicted"/>
<keyword evidence="4" id="KW-1185">Reference proteome</keyword>
<dbReference type="InterPro" id="IPR005135">
    <property type="entry name" value="Endo/exonuclease/phosphatase"/>
</dbReference>
<evidence type="ECO:0000313" key="4">
    <source>
        <dbReference type="Proteomes" id="UP000719412"/>
    </source>
</evidence>
<organism evidence="3 4">
    <name type="scientific">Tenebrio molitor</name>
    <name type="common">Yellow mealworm beetle</name>
    <dbReference type="NCBI Taxonomy" id="7067"/>
    <lineage>
        <taxon>Eukaryota</taxon>
        <taxon>Metazoa</taxon>
        <taxon>Ecdysozoa</taxon>
        <taxon>Arthropoda</taxon>
        <taxon>Hexapoda</taxon>
        <taxon>Insecta</taxon>
        <taxon>Pterygota</taxon>
        <taxon>Neoptera</taxon>
        <taxon>Endopterygota</taxon>
        <taxon>Coleoptera</taxon>
        <taxon>Polyphaga</taxon>
        <taxon>Cucujiformia</taxon>
        <taxon>Tenebrionidae</taxon>
        <taxon>Tenebrio</taxon>
    </lineage>
</organism>
<dbReference type="Proteomes" id="UP000719412">
    <property type="component" value="Unassembled WGS sequence"/>
</dbReference>
<feature type="region of interest" description="Disordered" evidence="1">
    <location>
        <begin position="140"/>
        <end position="187"/>
    </location>
</feature>
<name>A0A8J6HT19_TENMO</name>
<feature type="domain" description="Endonuclease/exonuclease/phosphatase" evidence="2">
    <location>
        <begin position="23"/>
        <end position="133"/>
    </location>
</feature>
<dbReference type="PANTHER" id="PTHR33273:SF2">
    <property type="entry name" value="ENDONUCLEASE_EXONUCLEASE_PHOSPHATASE DOMAIN-CONTAINING PROTEIN"/>
    <property type="match status" value="1"/>
</dbReference>
<dbReference type="SUPFAM" id="SSF56219">
    <property type="entry name" value="DNase I-like"/>
    <property type="match status" value="1"/>
</dbReference>
<dbReference type="GO" id="GO:0003824">
    <property type="term" value="F:catalytic activity"/>
    <property type="evidence" value="ECO:0007669"/>
    <property type="project" value="InterPro"/>
</dbReference>
<evidence type="ECO:0000313" key="3">
    <source>
        <dbReference type="EMBL" id="KAH0819093.1"/>
    </source>
</evidence>
<sequence length="187" mass="20730">MLPDHLSHLEAVAASLYINNTSIVIISYYNRPNHKLSTALLLYAAQLNHAIVLGDFNARHTDYGDTLSNPSGRLLNSLLTDLALCRMHNINSSFISHQGCSIPDHILITENLTPSINLHCNIGTTVTSDHLPLTPHFLFDGPPPPPDNRLQTGRLEKISTNYLREPAGHDPHDRPPTWTSRPPGSRK</sequence>